<dbReference type="SUPFAM" id="SSF48230">
    <property type="entry name" value="Chondroitin AC/alginate lyase"/>
    <property type="match status" value="1"/>
</dbReference>
<sequence>MSRKFTCIFASALLVATGALADQPSFDLVEIERPRILEKAEGYLSASPVTVTAAVCERSEGGKHDFYSEGDYWWPNPDDPDGPYVRRDGETNPENFIAHRKAMIRFSDIMGTLTSAYLLTGEEQYARQAVAHLNAWFVDEATRMNPNLLYGQAIKGLHSGRSIGIIDTIHLVEVARSAKILCGSPSFPENDQMPVKAWFKNYLKWLNTHEYGLKEREHPNNHGVCWSLQAAAFAQLIGDDAQLARIRNQFKTVYISEMMNAAGGFPKELSRTKPYGYSLFVIDAMAGVAQMASIPEDNLWSFELPDGRGMKKGMEFIYPYIVDKASWPKDPDVLYWDEWPVRQPSLLFAGVALGRSEYLKAWQSLESNPETFEVLRNLPLRHPLIWIQK</sequence>
<accession>A0A6C2TYF8</accession>
<dbReference type="RefSeq" id="WP_136078327.1">
    <property type="nucleotide sequence ID" value="NZ_CAAHFG010000001.1"/>
</dbReference>
<dbReference type="InterPro" id="IPR008929">
    <property type="entry name" value="Chondroitin_lyas"/>
</dbReference>
<evidence type="ECO:0000256" key="3">
    <source>
        <dbReference type="SAM" id="SignalP"/>
    </source>
</evidence>
<protein>
    <recommendedName>
        <fullName evidence="4">Alginate lyase domain-containing protein</fullName>
    </recommendedName>
</protein>
<evidence type="ECO:0000256" key="2">
    <source>
        <dbReference type="ARBA" id="ARBA00023239"/>
    </source>
</evidence>
<evidence type="ECO:0000259" key="4">
    <source>
        <dbReference type="Pfam" id="PF05426"/>
    </source>
</evidence>
<organism evidence="5 6">
    <name type="scientific">Pontiella desulfatans</name>
    <dbReference type="NCBI Taxonomy" id="2750659"/>
    <lineage>
        <taxon>Bacteria</taxon>
        <taxon>Pseudomonadati</taxon>
        <taxon>Kiritimatiellota</taxon>
        <taxon>Kiritimatiellia</taxon>
        <taxon>Kiritimatiellales</taxon>
        <taxon>Pontiellaceae</taxon>
        <taxon>Pontiella</taxon>
    </lineage>
</organism>
<dbReference type="Proteomes" id="UP000366872">
    <property type="component" value="Unassembled WGS sequence"/>
</dbReference>
<proteinExistence type="predicted"/>
<feature type="chain" id="PRO_5025354021" description="Alginate lyase domain-containing protein" evidence="3">
    <location>
        <begin position="22"/>
        <end position="389"/>
    </location>
</feature>
<dbReference type="Gene3D" id="1.50.10.100">
    <property type="entry name" value="Chondroitin AC/alginate lyase"/>
    <property type="match status" value="1"/>
</dbReference>
<feature type="domain" description="Alginate lyase" evidence="4">
    <location>
        <begin position="51"/>
        <end position="327"/>
    </location>
</feature>
<keyword evidence="2" id="KW-0456">Lyase</keyword>
<gene>
    <name evidence="5" type="ORF">PDESU_01235</name>
</gene>
<keyword evidence="6" id="KW-1185">Reference proteome</keyword>
<dbReference type="Pfam" id="PF05426">
    <property type="entry name" value="Alginate_lyase"/>
    <property type="match status" value="1"/>
</dbReference>
<evidence type="ECO:0000313" key="6">
    <source>
        <dbReference type="Proteomes" id="UP000366872"/>
    </source>
</evidence>
<dbReference type="EMBL" id="CAAHFG010000001">
    <property type="protein sequence ID" value="VGO12682.1"/>
    <property type="molecule type" value="Genomic_DNA"/>
</dbReference>
<dbReference type="GO" id="GO:0042597">
    <property type="term" value="C:periplasmic space"/>
    <property type="evidence" value="ECO:0007669"/>
    <property type="project" value="InterPro"/>
</dbReference>
<feature type="signal peptide" evidence="3">
    <location>
        <begin position="1"/>
        <end position="21"/>
    </location>
</feature>
<dbReference type="InterPro" id="IPR008397">
    <property type="entry name" value="Alginate_lyase_dom"/>
</dbReference>
<dbReference type="AlphaFoldDB" id="A0A6C2TYF8"/>
<dbReference type="GO" id="GO:0016829">
    <property type="term" value="F:lyase activity"/>
    <property type="evidence" value="ECO:0007669"/>
    <property type="project" value="UniProtKB-KW"/>
</dbReference>
<name>A0A6C2TYF8_PONDE</name>
<evidence type="ECO:0000313" key="5">
    <source>
        <dbReference type="EMBL" id="VGO12682.1"/>
    </source>
</evidence>
<evidence type="ECO:0000256" key="1">
    <source>
        <dbReference type="ARBA" id="ARBA00022729"/>
    </source>
</evidence>
<keyword evidence="1 3" id="KW-0732">Signal</keyword>
<reference evidence="5 6" key="1">
    <citation type="submission" date="2019-04" db="EMBL/GenBank/DDBJ databases">
        <authorList>
            <person name="Van Vliet M D."/>
        </authorList>
    </citation>
    <scope>NUCLEOTIDE SEQUENCE [LARGE SCALE GENOMIC DNA]</scope>
    <source>
        <strain evidence="5 6">F1</strain>
    </source>
</reference>